<comment type="subcellular location">
    <subcellularLocation>
        <location evidence="1">Membrane</location>
        <topology evidence="1">Multi-pass membrane protein</topology>
    </subcellularLocation>
</comment>
<dbReference type="FunFam" id="1.20.1540.10:FF:000004">
    <property type="entry name" value="Transmembrane protein 115"/>
    <property type="match status" value="1"/>
</dbReference>
<feature type="transmembrane region" description="Helical" evidence="6">
    <location>
        <begin position="20"/>
        <end position="37"/>
    </location>
</feature>
<dbReference type="GO" id="GO:0006890">
    <property type="term" value="P:retrograde vesicle-mediated transport, Golgi to endoplasmic reticulum"/>
    <property type="evidence" value="ECO:0007669"/>
    <property type="project" value="InterPro"/>
</dbReference>
<feature type="transmembrane region" description="Helical" evidence="6">
    <location>
        <begin position="98"/>
        <end position="116"/>
    </location>
</feature>
<protein>
    <recommendedName>
        <fullName evidence="9">DUF1751-domain-containing protein</fullName>
    </recommendedName>
</protein>
<feature type="transmembrane region" description="Helical" evidence="6">
    <location>
        <begin position="68"/>
        <end position="86"/>
    </location>
</feature>
<evidence type="ECO:0008006" key="9">
    <source>
        <dbReference type="Google" id="ProtNLM"/>
    </source>
</evidence>
<dbReference type="InterPro" id="IPR035952">
    <property type="entry name" value="Rhomboid-like_sf"/>
</dbReference>
<dbReference type="Pfam" id="PF08551">
    <property type="entry name" value="DUF1751"/>
    <property type="match status" value="1"/>
</dbReference>
<dbReference type="PANTHER" id="PTHR13377">
    <property type="entry name" value="PLACENTAL PROTEIN 6"/>
    <property type="match status" value="1"/>
</dbReference>
<organism evidence="7 8">
    <name type="scientific">Agaricus bisporus var. burnettii</name>
    <dbReference type="NCBI Taxonomy" id="192524"/>
    <lineage>
        <taxon>Eukaryota</taxon>
        <taxon>Fungi</taxon>
        <taxon>Dikarya</taxon>
        <taxon>Basidiomycota</taxon>
        <taxon>Agaricomycotina</taxon>
        <taxon>Agaricomycetes</taxon>
        <taxon>Agaricomycetidae</taxon>
        <taxon>Agaricales</taxon>
        <taxon>Agaricineae</taxon>
        <taxon>Agaricaceae</taxon>
        <taxon>Agaricus</taxon>
    </lineage>
</organism>
<evidence type="ECO:0000313" key="7">
    <source>
        <dbReference type="EMBL" id="KAF7784083.1"/>
    </source>
</evidence>
<dbReference type="AlphaFoldDB" id="A0A8H7FAK1"/>
<evidence type="ECO:0000256" key="2">
    <source>
        <dbReference type="ARBA" id="ARBA00022692"/>
    </source>
</evidence>
<evidence type="ECO:0000313" key="8">
    <source>
        <dbReference type="Proteomes" id="UP000629468"/>
    </source>
</evidence>
<dbReference type="GO" id="GO:0005794">
    <property type="term" value="C:Golgi apparatus"/>
    <property type="evidence" value="ECO:0007669"/>
    <property type="project" value="TreeGrafter"/>
</dbReference>
<feature type="transmembrane region" description="Helical" evidence="6">
    <location>
        <begin position="175"/>
        <end position="206"/>
    </location>
</feature>
<evidence type="ECO:0000256" key="5">
    <source>
        <dbReference type="SAM" id="MobiDB-lite"/>
    </source>
</evidence>
<proteinExistence type="predicted"/>
<dbReference type="SUPFAM" id="SSF144091">
    <property type="entry name" value="Rhomboid-like"/>
    <property type="match status" value="1"/>
</dbReference>
<feature type="compositionally biased region" description="Basic and acidic residues" evidence="5">
    <location>
        <begin position="344"/>
        <end position="354"/>
    </location>
</feature>
<gene>
    <name evidence="7" type="ORF">Agabi119p4_248</name>
</gene>
<keyword evidence="3 6" id="KW-1133">Transmembrane helix</keyword>
<dbReference type="PANTHER" id="PTHR13377:SF3">
    <property type="entry name" value="TRANSMEMBRANE PROTEIN 115"/>
    <property type="match status" value="1"/>
</dbReference>
<reference evidence="7 8" key="1">
    <citation type="journal article" name="Sci. Rep.">
        <title>Telomere-to-telomere assembled and centromere annotated genomes of the two main subspecies of the button mushroom Agaricus bisporus reveal especially polymorphic chromosome ends.</title>
        <authorList>
            <person name="Sonnenberg A.S.M."/>
            <person name="Sedaghat-Telgerd N."/>
            <person name="Lavrijssen B."/>
            <person name="Ohm R.A."/>
            <person name="Hendrickx P.M."/>
            <person name="Scholtmeijer K."/>
            <person name="Baars J.J.P."/>
            <person name="van Peer A."/>
        </authorList>
    </citation>
    <scope>NUCLEOTIDE SEQUENCE [LARGE SCALE GENOMIC DNA]</scope>
    <source>
        <strain evidence="7 8">H119_p4</strain>
    </source>
</reference>
<evidence type="ECO:0000256" key="6">
    <source>
        <dbReference type="SAM" id="Phobius"/>
    </source>
</evidence>
<dbReference type="InterPro" id="IPR013861">
    <property type="entry name" value="TMEM115/Pdh1/Rbl19"/>
</dbReference>
<comment type="caution">
    <text evidence="7">The sequence shown here is derived from an EMBL/GenBank/DDBJ whole genome shotgun (WGS) entry which is preliminary data.</text>
</comment>
<feature type="region of interest" description="Disordered" evidence="5">
    <location>
        <begin position="301"/>
        <end position="367"/>
    </location>
</feature>
<evidence type="ECO:0000256" key="1">
    <source>
        <dbReference type="ARBA" id="ARBA00004141"/>
    </source>
</evidence>
<dbReference type="Proteomes" id="UP000629468">
    <property type="component" value="Unassembled WGS sequence"/>
</dbReference>
<dbReference type="EMBL" id="JABXXO010000001">
    <property type="protein sequence ID" value="KAF7784083.1"/>
    <property type="molecule type" value="Genomic_DNA"/>
</dbReference>
<dbReference type="OMA" id="EIHFWEV"/>
<feature type="compositionally biased region" description="Polar residues" evidence="5">
    <location>
        <begin position="301"/>
        <end position="343"/>
    </location>
</feature>
<dbReference type="SMART" id="SM01160">
    <property type="entry name" value="DUF1751"/>
    <property type="match status" value="1"/>
</dbReference>
<accession>A0A8H7FAK1</accession>
<dbReference type="GO" id="GO:0016020">
    <property type="term" value="C:membrane"/>
    <property type="evidence" value="ECO:0007669"/>
    <property type="project" value="UniProtKB-SubCell"/>
</dbReference>
<evidence type="ECO:0000256" key="4">
    <source>
        <dbReference type="ARBA" id="ARBA00023136"/>
    </source>
</evidence>
<sequence>MAVLSSPIQLIQSIPPVTRAFTFATILFSGFYAWLRYQGLDSTYAHWFLLIPGTSLFSPWTFLTSALVELSIFEFIATMIFVPASLKYLERLWGAVETIKFIVVTIVASNIIAFGLNWIEFMATGWSDQFLYGMQYHGQMALQIALLVAFTQLIPEHQVQIMGIFKARVKSLPMAYLTLSTVLCFLGWQDPWILIQFGWFVGWVYLRFYKKNHVETVGGVDTYGDRSETFSLISWFPPFMHRPLTLLGNLVFNLANRFHLIPTSAADLESGTYNQVPLSARAEAERRRALALKALDQRLANTSSPVGSASTNTAPQAAHTQSVSQSRSDGASPSDGPTTNTNGRPHDREKHASEADGGENLTKSESQ</sequence>
<evidence type="ECO:0000256" key="3">
    <source>
        <dbReference type="ARBA" id="ARBA00022989"/>
    </source>
</evidence>
<dbReference type="Gene3D" id="1.20.1540.10">
    <property type="entry name" value="Rhomboid-like"/>
    <property type="match status" value="1"/>
</dbReference>
<feature type="transmembrane region" description="Helical" evidence="6">
    <location>
        <begin position="44"/>
        <end position="62"/>
    </location>
</feature>
<keyword evidence="4 6" id="KW-0472">Membrane</keyword>
<name>A0A8H7FAK1_AGABI</name>
<keyword evidence="2 6" id="KW-0812">Transmembrane</keyword>